<evidence type="ECO:0000313" key="4">
    <source>
        <dbReference type="EMBL" id="KAK2958276.1"/>
    </source>
</evidence>
<dbReference type="InterPro" id="IPR023347">
    <property type="entry name" value="Lysozyme_dom_sf"/>
</dbReference>
<reference evidence="4 5" key="1">
    <citation type="journal article" date="2022" name="bioRxiv">
        <title>Genomics of Preaxostyla Flagellates Illuminates Evolutionary Transitions and the Path Towards Mitochondrial Loss.</title>
        <authorList>
            <person name="Novak L.V.F."/>
            <person name="Treitli S.C."/>
            <person name="Pyrih J."/>
            <person name="Halakuc P."/>
            <person name="Pipaliya S.V."/>
            <person name="Vacek V."/>
            <person name="Brzon O."/>
            <person name="Soukal P."/>
            <person name="Eme L."/>
            <person name="Dacks J.B."/>
            <person name="Karnkowska A."/>
            <person name="Elias M."/>
            <person name="Hampl V."/>
        </authorList>
    </citation>
    <scope>NUCLEOTIDE SEQUENCE [LARGE SCALE GENOMIC DNA]</scope>
    <source>
        <strain evidence="4">NAU3</strain>
        <tissue evidence="4">Gut</tissue>
    </source>
</reference>
<protein>
    <submittedName>
        <fullName evidence="4">Lysozyme</fullName>
        <ecNumber evidence="4">3.2.1.17</ecNumber>
    </submittedName>
</protein>
<dbReference type="CDD" id="cd00737">
    <property type="entry name" value="lyz_endolysin_autolysin"/>
    <property type="match status" value="1"/>
</dbReference>
<dbReference type="Pfam" id="PF00959">
    <property type="entry name" value="Phage_lysozyme"/>
    <property type="match status" value="1"/>
</dbReference>
<evidence type="ECO:0000256" key="2">
    <source>
        <dbReference type="ARBA" id="ARBA00022638"/>
    </source>
</evidence>
<accession>A0ABQ9Y3H9</accession>
<evidence type="ECO:0000256" key="3">
    <source>
        <dbReference type="ARBA" id="ARBA00023200"/>
    </source>
</evidence>
<name>A0ABQ9Y3H9_9EUKA</name>
<dbReference type="InterPro" id="IPR033907">
    <property type="entry name" value="Endolysin_autolysin"/>
</dbReference>
<dbReference type="InterPro" id="IPR023346">
    <property type="entry name" value="Lysozyme-like_dom_sf"/>
</dbReference>
<dbReference type="SUPFAM" id="SSF53955">
    <property type="entry name" value="Lysozyme-like"/>
    <property type="match status" value="1"/>
</dbReference>
<dbReference type="EMBL" id="JARBJD010000039">
    <property type="protein sequence ID" value="KAK2958276.1"/>
    <property type="molecule type" value="Genomic_DNA"/>
</dbReference>
<evidence type="ECO:0000256" key="1">
    <source>
        <dbReference type="ARBA" id="ARBA00022529"/>
    </source>
</evidence>
<keyword evidence="5" id="KW-1185">Reference proteome</keyword>
<keyword evidence="4" id="KW-0378">Hydrolase</keyword>
<proteinExistence type="predicted"/>
<evidence type="ECO:0000313" key="5">
    <source>
        <dbReference type="Proteomes" id="UP001281761"/>
    </source>
</evidence>
<dbReference type="EC" id="3.2.1.17" evidence="4"/>
<sequence length="123" mass="14469">MKKKERSRKYEVWSGQWFDPPWYGHTRPVSDCEKAGSLTITEEEADEYLAADLTRFENAVNSYFTRTFNQNQFDAKYKWDKEIEDADITAKMLKYDKSGGRQLAGLTRRREAEVELFDTPVPE</sequence>
<organism evidence="4 5">
    <name type="scientific">Blattamonas nauphoetae</name>
    <dbReference type="NCBI Taxonomy" id="2049346"/>
    <lineage>
        <taxon>Eukaryota</taxon>
        <taxon>Metamonada</taxon>
        <taxon>Preaxostyla</taxon>
        <taxon>Oxymonadida</taxon>
        <taxon>Blattamonas</taxon>
    </lineage>
</organism>
<keyword evidence="1" id="KW-0929">Antimicrobial</keyword>
<keyword evidence="3" id="KW-1035">Host cytoplasm</keyword>
<gene>
    <name evidence="4" type="ORF">BLNAU_6763</name>
</gene>
<dbReference type="GO" id="GO:0003796">
    <property type="term" value="F:lysozyme activity"/>
    <property type="evidence" value="ECO:0007669"/>
    <property type="project" value="UniProtKB-EC"/>
</dbReference>
<comment type="caution">
    <text evidence="4">The sequence shown here is derived from an EMBL/GenBank/DDBJ whole genome shotgun (WGS) entry which is preliminary data.</text>
</comment>
<dbReference type="Gene3D" id="1.10.530.40">
    <property type="match status" value="2"/>
</dbReference>
<dbReference type="InterPro" id="IPR002196">
    <property type="entry name" value="Glyco_hydro_24"/>
</dbReference>
<dbReference type="Proteomes" id="UP001281761">
    <property type="component" value="Unassembled WGS sequence"/>
</dbReference>
<keyword evidence="4" id="KW-0326">Glycosidase</keyword>
<keyword evidence="2" id="KW-0081">Bacteriolytic enzyme</keyword>